<dbReference type="InterPro" id="IPR008969">
    <property type="entry name" value="CarboxyPept-like_regulatory"/>
</dbReference>
<dbReference type="Gene3D" id="2.60.40.1120">
    <property type="entry name" value="Carboxypeptidase-like, regulatory domain"/>
    <property type="match status" value="1"/>
</dbReference>
<evidence type="ECO:0000313" key="15">
    <source>
        <dbReference type="EMBL" id="TXD89423.1"/>
    </source>
</evidence>
<feature type="signal peptide" evidence="12">
    <location>
        <begin position="1"/>
        <end position="35"/>
    </location>
</feature>
<feature type="domain" description="TonB-dependent receptor-like beta-barrel" evidence="13">
    <location>
        <begin position="326"/>
        <end position="763"/>
    </location>
</feature>
<dbReference type="OrthoDB" id="9761152at2"/>
<evidence type="ECO:0000256" key="12">
    <source>
        <dbReference type="SAM" id="SignalP"/>
    </source>
</evidence>
<sequence>MKILFKKPSLCLNWRPLKTAFIFTCFCFASFLSLAQQSHVVSGTVTMDNQPLPGVNVLIKGTRSGAQTGVDGQYKLELAQGDNILIFSFVGASSVEKSFYLDQDLVLNITLEEAPESLEEILLTAIRVDATSPITHSDVDKEDLAKRNLGQDLPVLLNYLPSVVTTSDAGAGVGYTGIRVRGINAQSTNVTINGIPYNDSESLGTFWVNLGDFASSVESLQLQRGVGTSTNGAGAFGASINVLTDNISEVAFAEISNSFGSFNTRKHTVKFGTGLLNEHFEISGRLSNIKSDGYIDRATSDLKSYFLQAAYKGDNTLIKAVVFGGNELTYQAYNGIDATQLAEDRRFNPSGQYTDEEGNTQFYDNEVDDYRQDHYQLHWNERYSKQWTSTVSLNYTQGSGFFEQYKEDEDFADYDLTPIEIGGETINTTDLIRRRWLDNDFYVLNANANYKDDNWNMSLGSSYSYYDGDHFGEIIWARFASNSETKDHYYDGNGTKTDFNTFAKATYRLNDKISLYGDLQLRVVDYETTGLTSDRIPFNVDERYNFFNPKAGITYKINRANDLYFSYARANREPNRDDFENNQTVKPEQLNDFELGWRHNTEQFRLYVNGYYMGYNEQLILTGQIDNVGNPIRTNSGDSYRMGLEVDAALAISNTFSIQPNFTLSSNKNISTFESVNGQVLDLGKTDISFSPELIAANAFVYQPKDGFQISLLSKYVGEQFMGNTENPDSKLDSYFVNDLNVTYEWIPKSIFKSVVFSALVNNIFNEKYVSNGYFGSFDFEDDTSSTGISTGYFTGFYPQATTNFLAGVTLKF</sequence>
<evidence type="ECO:0000259" key="13">
    <source>
        <dbReference type="Pfam" id="PF00593"/>
    </source>
</evidence>
<keyword evidence="2 10" id="KW-0813">Transport</keyword>
<evidence type="ECO:0000256" key="6">
    <source>
        <dbReference type="ARBA" id="ARBA00023077"/>
    </source>
</evidence>
<comment type="subcellular location">
    <subcellularLocation>
        <location evidence="1 10">Cell outer membrane</location>
        <topology evidence="1 10">Multi-pass membrane protein</topology>
    </subcellularLocation>
</comment>
<dbReference type="PANTHER" id="PTHR30069:SF29">
    <property type="entry name" value="HEMOGLOBIN AND HEMOGLOBIN-HAPTOGLOBIN-BINDING PROTEIN 1-RELATED"/>
    <property type="match status" value="1"/>
</dbReference>
<evidence type="ECO:0000256" key="10">
    <source>
        <dbReference type="PROSITE-ProRule" id="PRU01360"/>
    </source>
</evidence>
<dbReference type="InterPro" id="IPR039426">
    <property type="entry name" value="TonB-dep_rcpt-like"/>
</dbReference>
<reference evidence="15 16" key="1">
    <citation type="submission" date="2019-08" db="EMBL/GenBank/DDBJ databases">
        <title>Genomes of Subsaximicrobium wynnwilliamsii strains.</title>
        <authorList>
            <person name="Bowman J.P."/>
        </authorList>
    </citation>
    <scope>NUCLEOTIDE SEQUENCE [LARGE SCALE GENOMIC DNA]</scope>
    <source>
        <strain evidence="15 16">2-80-2</strain>
    </source>
</reference>
<feature type="domain" description="TonB-dependent receptor plug" evidence="14">
    <location>
        <begin position="132"/>
        <end position="238"/>
    </location>
</feature>
<evidence type="ECO:0000313" key="16">
    <source>
        <dbReference type="Proteomes" id="UP000321578"/>
    </source>
</evidence>
<dbReference type="Pfam" id="PF13715">
    <property type="entry name" value="CarbopepD_reg_2"/>
    <property type="match status" value="1"/>
</dbReference>
<dbReference type="SUPFAM" id="SSF56935">
    <property type="entry name" value="Porins"/>
    <property type="match status" value="1"/>
</dbReference>
<comment type="similarity">
    <text evidence="10 11">Belongs to the TonB-dependent receptor family.</text>
</comment>
<dbReference type="Gene3D" id="2.40.170.20">
    <property type="entry name" value="TonB-dependent receptor, beta-barrel domain"/>
    <property type="match status" value="1"/>
</dbReference>
<accession>A0A5C6ZHK5</accession>
<dbReference type="Proteomes" id="UP000321578">
    <property type="component" value="Unassembled WGS sequence"/>
</dbReference>
<dbReference type="PANTHER" id="PTHR30069">
    <property type="entry name" value="TONB-DEPENDENT OUTER MEMBRANE RECEPTOR"/>
    <property type="match status" value="1"/>
</dbReference>
<dbReference type="PROSITE" id="PS52016">
    <property type="entry name" value="TONB_DEPENDENT_REC_3"/>
    <property type="match status" value="1"/>
</dbReference>
<dbReference type="InterPro" id="IPR036942">
    <property type="entry name" value="Beta-barrel_TonB_sf"/>
</dbReference>
<evidence type="ECO:0000256" key="2">
    <source>
        <dbReference type="ARBA" id="ARBA00022448"/>
    </source>
</evidence>
<evidence type="ECO:0000256" key="7">
    <source>
        <dbReference type="ARBA" id="ARBA00023136"/>
    </source>
</evidence>
<evidence type="ECO:0000256" key="4">
    <source>
        <dbReference type="ARBA" id="ARBA00022692"/>
    </source>
</evidence>
<dbReference type="GO" id="GO:0009279">
    <property type="term" value="C:cell outer membrane"/>
    <property type="evidence" value="ECO:0007669"/>
    <property type="project" value="UniProtKB-SubCell"/>
</dbReference>
<gene>
    <name evidence="15" type="ORF">ESY86_08550</name>
</gene>
<keyword evidence="5 12" id="KW-0732">Signal</keyword>
<evidence type="ECO:0000256" key="1">
    <source>
        <dbReference type="ARBA" id="ARBA00004571"/>
    </source>
</evidence>
<dbReference type="InterPro" id="IPR000531">
    <property type="entry name" value="Beta-barrel_TonB"/>
</dbReference>
<keyword evidence="9 10" id="KW-0998">Cell outer membrane</keyword>
<dbReference type="InterPro" id="IPR037066">
    <property type="entry name" value="Plug_dom_sf"/>
</dbReference>
<dbReference type="Pfam" id="PF07715">
    <property type="entry name" value="Plug"/>
    <property type="match status" value="1"/>
</dbReference>
<dbReference type="Gene3D" id="2.170.130.10">
    <property type="entry name" value="TonB-dependent receptor, plug domain"/>
    <property type="match status" value="1"/>
</dbReference>
<keyword evidence="6 11" id="KW-0798">TonB box</keyword>
<dbReference type="AlphaFoldDB" id="A0A5C6ZHK5"/>
<evidence type="ECO:0000256" key="11">
    <source>
        <dbReference type="RuleBase" id="RU003357"/>
    </source>
</evidence>
<dbReference type="InterPro" id="IPR012910">
    <property type="entry name" value="Plug_dom"/>
</dbReference>
<evidence type="ECO:0000256" key="8">
    <source>
        <dbReference type="ARBA" id="ARBA00023170"/>
    </source>
</evidence>
<keyword evidence="7 10" id="KW-0472">Membrane</keyword>
<protein>
    <submittedName>
        <fullName evidence="15">TonB-dependent receptor</fullName>
    </submittedName>
</protein>
<dbReference type="SUPFAM" id="SSF49464">
    <property type="entry name" value="Carboxypeptidase regulatory domain-like"/>
    <property type="match status" value="1"/>
</dbReference>
<evidence type="ECO:0000256" key="9">
    <source>
        <dbReference type="ARBA" id="ARBA00023237"/>
    </source>
</evidence>
<dbReference type="EMBL" id="VORO01000007">
    <property type="protein sequence ID" value="TXD89423.1"/>
    <property type="molecule type" value="Genomic_DNA"/>
</dbReference>
<organism evidence="15 16">
    <name type="scientific">Subsaximicrobium wynnwilliamsii</name>
    <dbReference type="NCBI Taxonomy" id="291179"/>
    <lineage>
        <taxon>Bacteria</taxon>
        <taxon>Pseudomonadati</taxon>
        <taxon>Bacteroidota</taxon>
        <taxon>Flavobacteriia</taxon>
        <taxon>Flavobacteriales</taxon>
        <taxon>Flavobacteriaceae</taxon>
        <taxon>Subsaximicrobium</taxon>
    </lineage>
</organism>
<dbReference type="Pfam" id="PF00593">
    <property type="entry name" value="TonB_dep_Rec_b-barrel"/>
    <property type="match status" value="1"/>
</dbReference>
<evidence type="ECO:0000256" key="5">
    <source>
        <dbReference type="ARBA" id="ARBA00022729"/>
    </source>
</evidence>
<dbReference type="GO" id="GO:0044718">
    <property type="term" value="P:siderophore transmembrane transport"/>
    <property type="evidence" value="ECO:0007669"/>
    <property type="project" value="TreeGrafter"/>
</dbReference>
<keyword evidence="8 15" id="KW-0675">Receptor</keyword>
<feature type="chain" id="PRO_5022739622" evidence="12">
    <location>
        <begin position="36"/>
        <end position="813"/>
    </location>
</feature>
<dbReference type="GO" id="GO:0015344">
    <property type="term" value="F:siderophore uptake transmembrane transporter activity"/>
    <property type="evidence" value="ECO:0007669"/>
    <property type="project" value="TreeGrafter"/>
</dbReference>
<proteinExistence type="inferred from homology"/>
<evidence type="ECO:0000259" key="14">
    <source>
        <dbReference type="Pfam" id="PF07715"/>
    </source>
</evidence>
<evidence type="ECO:0000256" key="3">
    <source>
        <dbReference type="ARBA" id="ARBA00022452"/>
    </source>
</evidence>
<dbReference type="RefSeq" id="WP_147086176.1">
    <property type="nucleotide sequence ID" value="NZ_VORM01000006.1"/>
</dbReference>
<comment type="caution">
    <text evidence="15">The sequence shown here is derived from an EMBL/GenBank/DDBJ whole genome shotgun (WGS) entry which is preliminary data.</text>
</comment>
<keyword evidence="16" id="KW-1185">Reference proteome</keyword>
<name>A0A5C6ZHK5_9FLAO</name>
<keyword evidence="3 10" id="KW-1134">Transmembrane beta strand</keyword>
<keyword evidence="4 10" id="KW-0812">Transmembrane</keyword>